<dbReference type="Proteomes" id="UP000287224">
    <property type="component" value="Unassembled WGS sequence"/>
</dbReference>
<comment type="caution">
    <text evidence="3">The sequence shown here is derived from an EMBL/GenBank/DDBJ whole genome shotgun (WGS) entry which is preliminary data.</text>
</comment>
<feature type="region of interest" description="Disordered" evidence="1">
    <location>
        <begin position="1"/>
        <end position="50"/>
    </location>
</feature>
<gene>
    <name evidence="3" type="ORF">KDAU_07630</name>
</gene>
<evidence type="ECO:0000313" key="3">
    <source>
        <dbReference type="EMBL" id="GCE03434.1"/>
    </source>
</evidence>
<feature type="compositionally biased region" description="Low complexity" evidence="1">
    <location>
        <begin position="38"/>
        <end position="50"/>
    </location>
</feature>
<name>A0A401Z995_9CHLR</name>
<keyword evidence="4" id="KW-1185">Reference proteome</keyword>
<organism evidence="3 4">
    <name type="scientific">Dictyobacter aurantiacus</name>
    <dbReference type="NCBI Taxonomy" id="1936993"/>
    <lineage>
        <taxon>Bacteria</taxon>
        <taxon>Bacillati</taxon>
        <taxon>Chloroflexota</taxon>
        <taxon>Ktedonobacteria</taxon>
        <taxon>Ktedonobacterales</taxon>
        <taxon>Dictyobacteraceae</taxon>
        <taxon>Dictyobacter</taxon>
    </lineage>
</organism>
<sequence>MGRGGKGSTSKEDAARVQSAADRNPESRTAQSGFSERAQSAADRQQQQNQ</sequence>
<proteinExistence type="predicted"/>
<feature type="domain" description="SMP" evidence="2">
    <location>
        <begin position="11"/>
        <end position="44"/>
    </location>
</feature>
<dbReference type="InterPro" id="IPR007011">
    <property type="entry name" value="LEA_SMP_dom"/>
</dbReference>
<accession>A0A401Z995</accession>
<reference evidence="4" key="1">
    <citation type="submission" date="2018-12" db="EMBL/GenBank/DDBJ databases">
        <title>Tengunoibacter tsumagoiensis gen. nov., sp. nov., Dictyobacter kobayashii sp. nov., D. alpinus sp. nov., and D. joshuensis sp. nov. and description of Dictyobacteraceae fam. nov. within the order Ktedonobacterales isolated from Tengu-no-mugimeshi.</title>
        <authorList>
            <person name="Wang C.M."/>
            <person name="Zheng Y."/>
            <person name="Sakai Y."/>
            <person name="Toyoda A."/>
            <person name="Minakuchi Y."/>
            <person name="Abe K."/>
            <person name="Yokota A."/>
            <person name="Yabe S."/>
        </authorList>
    </citation>
    <scope>NUCLEOTIDE SEQUENCE [LARGE SCALE GENOMIC DNA]</scope>
    <source>
        <strain evidence="4">S-27</strain>
    </source>
</reference>
<evidence type="ECO:0000313" key="4">
    <source>
        <dbReference type="Proteomes" id="UP000287224"/>
    </source>
</evidence>
<dbReference type="Pfam" id="PF04927">
    <property type="entry name" value="SMP"/>
    <property type="match status" value="1"/>
</dbReference>
<evidence type="ECO:0000256" key="1">
    <source>
        <dbReference type="SAM" id="MobiDB-lite"/>
    </source>
</evidence>
<dbReference type="EMBL" id="BIFQ01000001">
    <property type="protein sequence ID" value="GCE03434.1"/>
    <property type="molecule type" value="Genomic_DNA"/>
</dbReference>
<dbReference type="AlphaFoldDB" id="A0A401Z995"/>
<protein>
    <recommendedName>
        <fullName evidence="2">SMP domain-containing protein</fullName>
    </recommendedName>
</protein>
<evidence type="ECO:0000259" key="2">
    <source>
        <dbReference type="Pfam" id="PF04927"/>
    </source>
</evidence>